<evidence type="ECO:0000256" key="1">
    <source>
        <dbReference type="SAM" id="SignalP"/>
    </source>
</evidence>
<evidence type="ECO:0000313" key="3">
    <source>
        <dbReference type="Proteomes" id="UP000239388"/>
    </source>
</evidence>
<sequence>MLRTTCLRLAIALAAALPMSAASAAESSDTAEVVSVKKIWDEAPHNAFTDLVRFKDQWFCVFREGAGHVSKVGSLRVLKSTDGENWESAALVTSDTADLRDAKISVTPDGKLCLAGAGALHQPADAKHQSYIWYSEDGSKWSDAIEIGDPNFWLWRVVWHDGKAYGVGYSTVTPRAARFYKSDDGKKFEQVGEEFAIDGYMNETGLLFLEDGTAMCLIRRDGKPNDALLGTAQPPYADWTWKSVGQYVGGPQMIQLQDGRFIVGGRKVAGGAKTALWELDPKTSQLTELAVLPSGGDTSYPGLVFHDGKLWVSYYSSHEGKTNIYLAQVKLPSAKS</sequence>
<evidence type="ECO:0008006" key="4">
    <source>
        <dbReference type="Google" id="ProtNLM"/>
    </source>
</evidence>
<dbReference type="SUPFAM" id="SSF50939">
    <property type="entry name" value="Sialidases"/>
    <property type="match status" value="1"/>
</dbReference>
<reference evidence="2 3" key="1">
    <citation type="submission" date="2018-02" db="EMBL/GenBank/DDBJ databases">
        <title>Comparative genomes isolates from brazilian mangrove.</title>
        <authorList>
            <person name="Araujo J.E."/>
            <person name="Taketani R.G."/>
            <person name="Silva M.C.P."/>
            <person name="Loureco M.V."/>
            <person name="Andreote F.D."/>
        </authorList>
    </citation>
    <scope>NUCLEOTIDE SEQUENCE [LARGE SCALE GENOMIC DNA]</scope>
    <source>
        <strain evidence="2 3">NAP PRIS-MGV</strain>
    </source>
</reference>
<protein>
    <recommendedName>
        <fullName evidence="4">Exo-alpha-sialidase</fullName>
    </recommendedName>
</protein>
<keyword evidence="1" id="KW-0732">Signal</keyword>
<organism evidence="2 3">
    <name type="scientific">Blastopirellula marina</name>
    <dbReference type="NCBI Taxonomy" id="124"/>
    <lineage>
        <taxon>Bacteria</taxon>
        <taxon>Pseudomonadati</taxon>
        <taxon>Planctomycetota</taxon>
        <taxon>Planctomycetia</taxon>
        <taxon>Pirellulales</taxon>
        <taxon>Pirellulaceae</taxon>
        <taxon>Blastopirellula</taxon>
    </lineage>
</organism>
<proteinExistence type="predicted"/>
<comment type="caution">
    <text evidence="2">The sequence shown here is derived from an EMBL/GenBank/DDBJ whole genome shotgun (WGS) entry which is preliminary data.</text>
</comment>
<name>A0A2S8FDB0_9BACT</name>
<dbReference type="EMBL" id="PUIB01000021">
    <property type="protein sequence ID" value="PQO30147.1"/>
    <property type="molecule type" value="Genomic_DNA"/>
</dbReference>
<dbReference type="OrthoDB" id="20875at2"/>
<dbReference type="Proteomes" id="UP000239388">
    <property type="component" value="Unassembled WGS sequence"/>
</dbReference>
<dbReference type="Gene3D" id="2.120.10.10">
    <property type="match status" value="1"/>
</dbReference>
<evidence type="ECO:0000313" key="2">
    <source>
        <dbReference type="EMBL" id="PQO30147.1"/>
    </source>
</evidence>
<feature type="signal peptide" evidence="1">
    <location>
        <begin position="1"/>
        <end position="24"/>
    </location>
</feature>
<dbReference type="InterPro" id="IPR036278">
    <property type="entry name" value="Sialidase_sf"/>
</dbReference>
<dbReference type="RefSeq" id="WP_105357349.1">
    <property type="nucleotide sequence ID" value="NZ_PUIB01000021.1"/>
</dbReference>
<gene>
    <name evidence="2" type="ORF">C5Y98_21600</name>
</gene>
<dbReference type="CDD" id="cd15482">
    <property type="entry name" value="Sialidase_non-viral"/>
    <property type="match status" value="1"/>
</dbReference>
<dbReference type="AlphaFoldDB" id="A0A2S8FDB0"/>
<feature type="chain" id="PRO_5015413107" description="Exo-alpha-sialidase" evidence="1">
    <location>
        <begin position="25"/>
        <end position="336"/>
    </location>
</feature>
<accession>A0A2S8FDB0</accession>